<dbReference type="GO" id="GO:0030170">
    <property type="term" value="F:pyridoxal phosphate binding"/>
    <property type="evidence" value="ECO:0007669"/>
    <property type="project" value="InterPro"/>
</dbReference>
<dbReference type="EMBL" id="JBBPBK010000010">
    <property type="protein sequence ID" value="KAK9277614.1"/>
    <property type="molecule type" value="Genomic_DNA"/>
</dbReference>
<reference evidence="6 7" key="1">
    <citation type="journal article" date="2024" name="Plant J.">
        <title>Genome sequences and population genomics reveal climatic adaptation and genomic divergence between two closely related sweetgum species.</title>
        <authorList>
            <person name="Xu W.Q."/>
            <person name="Ren C.Q."/>
            <person name="Zhang X.Y."/>
            <person name="Comes H.P."/>
            <person name="Liu X.H."/>
            <person name="Li Y.G."/>
            <person name="Kettle C.J."/>
            <person name="Jalonen R."/>
            <person name="Gaisberger H."/>
            <person name="Ma Y.Z."/>
            <person name="Qiu Y.X."/>
        </authorList>
    </citation>
    <scope>NUCLEOTIDE SEQUENCE [LARGE SCALE GENOMIC DNA]</scope>
    <source>
        <strain evidence="6">Hangzhou</strain>
    </source>
</reference>
<dbReference type="InterPro" id="IPR015421">
    <property type="entry name" value="PyrdxlP-dep_Trfase_major"/>
</dbReference>
<feature type="domain" description="Aminotransferase class I/classII large" evidence="5">
    <location>
        <begin position="162"/>
        <end position="545"/>
    </location>
</feature>
<accession>A0AAP0WS65</accession>
<keyword evidence="2" id="KW-0663">Pyridoxal phosphate</keyword>
<feature type="region of interest" description="Disordered" evidence="3">
    <location>
        <begin position="1"/>
        <end position="32"/>
    </location>
</feature>
<dbReference type="Gene3D" id="3.90.1150.10">
    <property type="entry name" value="Aspartate Aminotransferase, domain 1"/>
    <property type="match status" value="1"/>
</dbReference>
<dbReference type="GO" id="GO:0016847">
    <property type="term" value="F:1-aminocyclopropane-1-carboxylate synthase activity"/>
    <property type="evidence" value="ECO:0007669"/>
    <property type="project" value="UniProtKB-ARBA"/>
</dbReference>
<evidence type="ECO:0000256" key="3">
    <source>
        <dbReference type="SAM" id="MobiDB-lite"/>
    </source>
</evidence>
<feature type="region of interest" description="Disordered" evidence="3">
    <location>
        <begin position="75"/>
        <end position="122"/>
    </location>
</feature>
<feature type="compositionally biased region" description="Low complexity" evidence="3">
    <location>
        <begin position="85"/>
        <end position="96"/>
    </location>
</feature>
<keyword evidence="4" id="KW-1133">Transmembrane helix</keyword>
<dbReference type="Proteomes" id="UP001415857">
    <property type="component" value="Unassembled WGS sequence"/>
</dbReference>
<dbReference type="InterPro" id="IPR004838">
    <property type="entry name" value="NHTrfase_class1_PyrdxlP-BS"/>
</dbReference>
<dbReference type="PANTHER" id="PTHR43795">
    <property type="entry name" value="BIFUNCTIONAL ASPARTATE AMINOTRANSFERASE AND GLUTAMATE/ASPARTATE-PREPHENATE AMINOTRANSFERASE-RELATED"/>
    <property type="match status" value="1"/>
</dbReference>
<dbReference type="PRINTS" id="PR00753">
    <property type="entry name" value="ACCSYNTHASE"/>
</dbReference>
<keyword evidence="4" id="KW-0812">Transmembrane</keyword>
<evidence type="ECO:0000256" key="2">
    <source>
        <dbReference type="ARBA" id="ARBA00022898"/>
    </source>
</evidence>
<dbReference type="InterPro" id="IPR050478">
    <property type="entry name" value="Ethylene_sulfur-biosynth"/>
</dbReference>
<dbReference type="Gene3D" id="3.40.640.10">
    <property type="entry name" value="Type I PLP-dependent aspartate aminotransferase-like (Major domain)"/>
    <property type="match status" value="1"/>
</dbReference>
<comment type="caution">
    <text evidence="6">The sequence shown here is derived from an EMBL/GenBank/DDBJ whole genome shotgun (WGS) entry which is preliminary data.</text>
</comment>
<dbReference type="InterPro" id="IPR015422">
    <property type="entry name" value="PyrdxlP-dep_Trfase_small"/>
</dbReference>
<dbReference type="GO" id="GO:0004069">
    <property type="term" value="F:L-aspartate:2-oxoglutarate aminotransferase activity"/>
    <property type="evidence" value="ECO:0007669"/>
    <property type="project" value="TreeGrafter"/>
</dbReference>
<keyword evidence="4" id="KW-0472">Membrane</keyword>
<evidence type="ECO:0000256" key="4">
    <source>
        <dbReference type="SAM" id="Phobius"/>
    </source>
</evidence>
<feature type="compositionally biased region" description="Polar residues" evidence="3">
    <location>
        <begin position="1"/>
        <end position="12"/>
    </location>
</feature>
<feature type="compositionally biased region" description="Low complexity" evidence="3">
    <location>
        <begin position="103"/>
        <end position="119"/>
    </location>
</feature>
<dbReference type="AlphaFoldDB" id="A0AAP0WS65"/>
<dbReference type="PROSITE" id="PS00105">
    <property type="entry name" value="AA_TRANSFER_CLASS_1"/>
    <property type="match status" value="1"/>
</dbReference>
<dbReference type="Pfam" id="PF00155">
    <property type="entry name" value="Aminotran_1_2"/>
    <property type="match status" value="1"/>
</dbReference>
<organism evidence="6 7">
    <name type="scientific">Liquidambar formosana</name>
    <name type="common">Formosan gum</name>
    <dbReference type="NCBI Taxonomy" id="63359"/>
    <lineage>
        <taxon>Eukaryota</taxon>
        <taxon>Viridiplantae</taxon>
        <taxon>Streptophyta</taxon>
        <taxon>Embryophyta</taxon>
        <taxon>Tracheophyta</taxon>
        <taxon>Spermatophyta</taxon>
        <taxon>Magnoliopsida</taxon>
        <taxon>eudicotyledons</taxon>
        <taxon>Gunneridae</taxon>
        <taxon>Pentapetalae</taxon>
        <taxon>Saxifragales</taxon>
        <taxon>Altingiaceae</taxon>
        <taxon>Liquidambar</taxon>
    </lineage>
</organism>
<evidence type="ECO:0000313" key="7">
    <source>
        <dbReference type="Proteomes" id="UP001415857"/>
    </source>
</evidence>
<sequence length="556" mass="60809">MTQTRFYRTQNSEPEEDTKPTTTTTVTTGGGGRTAMRVIVPLQGVVQGRGGLVLGSVIPCALFYFLQLYLKRHRSNPTAPPSPPATETTPSSSSSSGQLTEISGLHRSLSRPLLSPRGSTGPAYISSRANSIVKSSDSPYYVGLKKVSEDPYDELDNPDGVIQLGLAENKLSLDLVRDWLAENARDSIIGGGGSGGGELSISGIATYQPFDGLMELKVAVAGFMSEVMKGSVSFNPSQIVLTAGATPAIEILGFCLADPGNAFLVPSPYYPSIDRDLKWRTGVEIIPVPCRSADNFSLSITALDRAFNQAKKRGQKVRGIIISNPSNPVGNLLNRDTLYSLVDFAREKNIHIISDEIFAGSTLGSEEFVSMAEIIDSEDFDRNRVHIVYGLSKDLSLPGFRVGVIYSFNENVLAAARKLTRFSSVSAPTQRLLISMLSDTRFIQKFIETNRERLGRMYNEFVAGLKQLNIECTKSSGGFYCWADMSGLIRSYNEKGELELWDKLLNIAKINVTPGSSCHCIEPGWFRCCFTTLTEKDIPVVMDRIQKVLQTCKSRS</sequence>
<dbReference type="SUPFAM" id="SSF53383">
    <property type="entry name" value="PLP-dependent transferases"/>
    <property type="match status" value="1"/>
</dbReference>
<dbReference type="PANTHER" id="PTHR43795:SF85">
    <property type="entry name" value="AMINOTRANSFERASE ACS10-RELATED"/>
    <property type="match status" value="1"/>
</dbReference>
<comment type="similarity">
    <text evidence="1">Belongs to the class-I pyridoxal-phosphate-dependent aminotransferase family.</text>
</comment>
<proteinExistence type="inferred from homology"/>
<name>A0AAP0WS65_LIQFO</name>
<evidence type="ECO:0000313" key="6">
    <source>
        <dbReference type="EMBL" id="KAK9277614.1"/>
    </source>
</evidence>
<protein>
    <recommendedName>
        <fullName evidence="5">Aminotransferase class I/classII large domain-containing protein</fullName>
    </recommendedName>
</protein>
<dbReference type="InterPro" id="IPR015424">
    <property type="entry name" value="PyrdxlP-dep_Trfase"/>
</dbReference>
<evidence type="ECO:0000259" key="5">
    <source>
        <dbReference type="Pfam" id="PF00155"/>
    </source>
</evidence>
<dbReference type="CDD" id="cd00609">
    <property type="entry name" value="AAT_like"/>
    <property type="match status" value="1"/>
</dbReference>
<gene>
    <name evidence="6" type="ORF">L1049_007160</name>
</gene>
<evidence type="ECO:0000256" key="1">
    <source>
        <dbReference type="ARBA" id="ARBA00007441"/>
    </source>
</evidence>
<feature type="transmembrane region" description="Helical" evidence="4">
    <location>
        <begin position="51"/>
        <end position="70"/>
    </location>
</feature>
<dbReference type="InterPro" id="IPR004839">
    <property type="entry name" value="Aminotransferase_I/II_large"/>
</dbReference>
<keyword evidence="7" id="KW-1185">Reference proteome</keyword>
<dbReference type="GO" id="GO:0008793">
    <property type="term" value="F:aromatic-amino-acid transaminase activity"/>
    <property type="evidence" value="ECO:0007669"/>
    <property type="project" value="TreeGrafter"/>
</dbReference>